<gene>
    <name evidence="5" type="ORF">H7B90_11090</name>
</gene>
<dbReference type="PANTHER" id="PTHR11575">
    <property type="entry name" value="5'-NUCLEOTIDASE-RELATED"/>
    <property type="match status" value="1"/>
</dbReference>
<organism evidence="5 6">
    <name type="scientific">Cohnella xylanilytica</name>
    <dbReference type="NCBI Taxonomy" id="557555"/>
    <lineage>
        <taxon>Bacteria</taxon>
        <taxon>Bacillati</taxon>
        <taxon>Bacillota</taxon>
        <taxon>Bacilli</taxon>
        <taxon>Bacillales</taxon>
        <taxon>Paenibacillaceae</taxon>
        <taxon>Cohnella</taxon>
    </lineage>
</organism>
<dbReference type="InterPro" id="IPR036907">
    <property type="entry name" value="5'-Nucleotdase_C_sf"/>
</dbReference>
<evidence type="ECO:0000313" key="6">
    <source>
        <dbReference type="Proteomes" id="UP000553776"/>
    </source>
</evidence>
<dbReference type="RefSeq" id="WP_185135938.1">
    <property type="nucleotide sequence ID" value="NZ_JACJVR010000043.1"/>
</dbReference>
<keyword evidence="2" id="KW-0547">Nucleotide-binding</keyword>
<dbReference type="InterPro" id="IPR008334">
    <property type="entry name" value="5'-Nucleotdase_C"/>
</dbReference>
<proteinExistence type="inferred from homology"/>
<protein>
    <submittedName>
        <fullName evidence="5">Bifunctional metallophosphatase/5'-nucleotidase</fullName>
    </submittedName>
</protein>
<dbReference type="GO" id="GO:0009166">
    <property type="term" value="P:nucleotide catabolic process"/>
    <property type="evidence" value="ECO:0007669"/>
    <property type="project" value="InterPro"/>
</dbReference>
<dbReference type="InterPro" id="IPR006146">
    <property type="entry name" value="5'-Nucleotdase_CS"/>
</dbReference>
<dbReference type="CDD" id="cd00845">
    <property type="entry name" value="MPP_UshA_N_like"/>
    <property type="match status" value="1"/>
</dbReference>
<dbReference type="Pfam" id="PF02872">
    <property type="entry name" value="5_nucleotid_C"/>
    <property type="match status" value="1"/>
</dbReference>
<dbReference type="PANTHER" id="PTHR11575:SF23">
    <property type="entry name" value="5-NUCLEOTIDASE FAMILY PROTEIN"/>
    <property type="match status" value="1"/>
</dbReference>
<dbReference type="GO" id="GO:0030288">
    <property type="term" value="C:outer membrane-bounded periplasmic space"/>
    <property type="evidence" value="ECO:0007669"/>
    <property type="project" value="TreeGrafter"/>
</dbReference>
<dbReference type="Gene3D" id="3.60.21.10">
    <property type="match status" value="1"/>
</dbReference>
<dbReference type="GO" id="GO:0008768">
    <property type="term" value="F:UDP-sugar diphosphatase activity"/>
    <property type="evidence" value="ECO:0007669"/>
    <property type="project" value="TreeGrafter"/>
</dbReference>
<reference evidence="5 6" key="1">
    <citation type="submission" date="2020-08" db="EMBL/GenBank/DDBJ databases">
        <title>Cohnella phylogeny.</title>
        <authorList>
            <person name="Dunlap C."/>
        </authorList>
    </citation>
    <scope>NUCLEOTIDE SEQUENCE [LARGE SCALE GENOMIC DNA]</scope>
    <source>
        <strain evidence="5 6">DSM 25239</strain>
    </source>
</reference>
<dbReference type="InterPro" id="IPR029052">
    <property type="entry name" value="Metallo-depent_PP-like"/>
</dbReference>
<evidence type="ECO:0000259" key="4">
    <source>
        <dbReference type="Pfam" id="PF02872"/>
    </source>
</evidence>
<dbReference type="AlphaFoldDB" id="A0A841U0R2"/>
<dbReference type="EMBL" id="JACJVR010000043">
    <property type="protein sequence ID" value="MBB6691943.1"/>
    <property type="molecule type" value="Genomic_DNA"/>
</dbReference>
<dbReference type="Proteomes" id="UP000553776">
    <property type="component" value="Unassembled WGS sequence"/>
</dbReference>
<keyword evidence="2" id="KW-0378">Hydrolase</keyword>
<dbReference type="SUPFAM" id="SSF56300">
    <property type="entry name" value="Metallo-dependent phosphatases"/>
    <property type="match status" value="1"/>
</dbReference>
<dbReference type="SUPFAM" id="SSF55816">
    <property type="entry name" value="5'-nucleotidase (syn. UDP-sugar hydrolase), C-terminal domain"/>
    <property type="match status" value="1"/>
</dbReference>
<dbReference type="InterPro" id="IPR006179">
    <property type="entry name" value="5_nucleotidase/apyrase"/>
</dbReference>
<name>A0A841U0R2_9BACL</name>
<evidence type="ECO:0000313" key="5">
    <source>
        <dbReference type="EMBL" id="MBB6691943.1"/>
    </source>
</evidence>
<comment type="similarity">
    <text evidence="2">Belongs to the 5'-nucleotidase family.</text>
</comment>
<dbReference type="PRINTS" id="PR01607">
    <property type="entry name" value="APYRASEFAMLY"/>
</dbReference>
<accession>A0A841U0R2</accession>
<dbReference type="GO" id="GO:0000166">
    <property type="term" value="F:nucleotide binding"/>
    <property type="evidence" value="ECO:0007669"/>
    <property type="project" value="UniProtKB-KW"/>
</dbReference>
<keyword evidence="6" id="KW-1185">Reference proteome</keyword>
<evidence type="ECO:0000256" key="1">
    <source>
        <dbReference type="ARBA" id="ARBA00022729"/>
    </source>
</evidence>
<dbReference type="Gene3D" id="3.90.780.10">
    <property type="entry name" value="5'-Nucleotidase, C-terminal domain"/>
    <property type="match status" value="1"/>
</dbReference>
<dbReference type="Pfam" id="PF00149">
    <property type="entry name" value="Metallophos"/>
    <property type="match status" value="1"/>
</dbReference>
<keyword evidence="1" id="KW-0732">Signal</keyword>
<dbReference type="GO" id="GO:0046872">
    <property type="term" value="F:metal ion binding"/>
    <property type="evidence" value="ECO:0007669"/>
    <property type="project" value="InterPro"/>
</dbReference>
<dbReference type="InterPro" id="IPR004843">
    <property type="entry name" value="Calcineurin-like_PHP"/>
</dbReference>
<feature type="domain" description="Calcineurin-like phosphoesterase" evidence="3">
    <location>
        <begin position="10"/>
        <end position="206"/>
    </location>
</feature>
<evidence type="ECO:0000256" key="2">
    <source>
        <dbReference type="RuleBase" id="RU362119"/>
    </source>
</evidence>
<evidence type="ECO:0000259" key="3">
    <source>
        <dbReference type="Pfam" id="PF00149"/>
    </source>
</evidence>
<sequence>MNASSETLILLHTNDIHSHLEEAARIAGYVEELRKTVPRERMLLFDIGDFLDRARVETEGTEGMANRRLLDAIGYDAVTMGNNEGLSYTGPELDALFADAPFPVVCANLVRSDTGSRPDWMKPAVVLERAGFRLGLVGLTVPYEEFYGLLGWKAEDPIRAAEEWVAKLRGEADVVIVLSHLGLRQDERLAQTVGGIDLILGAHTHHLLETPLRVGDTLLCAAGKFGRHLGVLEISKKPAGGGLSVEGGSLSTEGMAPAEGIERLLKSSLEEAVSRMDVAIATLKKPLPSHPDRESPLGTLLAAAIRRTTGAEIGLANAGQLLGGLPAGRVTRGDVHAICPSPINPCLMMLKGSQLRRALEESLLPEFIGLEFQGFGFRGRVLGTLCADGLEWTVDEAKPPYERVVGATAGGRPLEDDREYAVGTLDMFTFGVGYKGLKEGTVVRYQLPEFIRDVLAEALNDESAVADCERPRRRSAEGTDR</sequence>
<dbReference type="PROSITE" id="PS00785">
    <property type="entry name" value="5_NUCLEOTIDASE_1"/>
    <property type="match status" value="1"/>
</dbReference>
<dbReference type="GO" id="GO:0008253">
    <property type="term" value="F:5'-nucleotidase activity"/>
    <property type="evidence" value="ECO:0007669"/>
    <property type="project" value="TreeGrafter"/>
</dbReference>
<comment type="caution">
    <text evidence="5">The sequence shown here is derived from an EMBL/GenBank/DDBJ whole genome shotgun (WGS) entry which is preliminary data.</text>
</comment>
<feature type="domain" description="5'-Nucleotidase C-terminal" evidence="4">
    <location>
        <begin position="282"/>
        <end position="427"/>
    </location>
</feature>